<dbReference type="CDD" id="cd03033">
    <property type="entry name" value="ArsC_15kD"/>
    <property type="match status" value="1"/>
</dbReference>
<dbReference type="Gene3D" id="3.40.30.10">
    <property type="entry name" value="Glutaredoxin"/>
    <property type="match status" value="1"/>
</dbReference>
<dbReference type="PROSITE" id="PS51353">
    <property type="entry name" value="ARSC"/>
    <property type="match status" value="1"/>
</dbReference>
<dbReference type="InterPro" id="IPR006660">
    <property type="entry name" value="Arsenate_reductase-like"/>
</dbReference>
<proteinExistence type="inferred from homology"/>
<gene>
    <name evidence="3" type="ORF">JDN41_12540</name>
</gene>
<dbReference type="InterPro" id="IPR006503">
    <property type="entry name" value="Nase-assoc"/>
</dbReference>
<sequence length="146" mass="15938">MAHVIFWEKPGCAGNARQKALLKASGHTLDVRSILDEAWDGERIRSFFGARPVAEWFNMSSPRVKSGEIVPATLEPEEAIALMLADHLLIRRPLMEVDGRREAGFDAGRVRAWIGLADTAAPVTDTCVQETARAAGKPEPDCSTPD</sequence>
<dbReference type="InterPro" id="IPR036249">
    <property type="entry name" value="Thioredoxin-like_sf"/>
</dbReference>
<organism evidence="3 4">
    <name type="scientific">Rhodomicrobium udaipurense</name>
    <dbReference type="NCBI Taxonomy" id="1202716"/>
    <lineage>
        <taxon>Bacteria</taxon>
        <taxon>Pseudomonadati</taxon>
        <taxon>Pseudomonadota</taxon>
        <taxon>Alphaproteobacteria</taxon>
        <taxon>Hyphomicrobiales</taxon>
        <taxon>Hyphomicrobiaceae</taxon>
        <taxon>Rhodomicrobium</taxon>
    </lineage>
</organism>
<dbReference type="Pfam" id="PF03960">
    <property type="entry name" value="ArsC"/>
    <property type="match status" value="1"/>
</dbReference>
<comment type="similarity">
    <text evidence="1 2">Belongs to the ArsC family.</text>
</comment>
<evidence type="ECO:0000313" key="3">
    <source>
        <dbReference type="EMBL" id="MBJ7544375.1"/>
    </source>
</evidence>
<dbReference type="Proteomes" id="UP000623250">
    <property type="component" value="Unassembled WGS sequence"/>
</dbReference>
<dbReference type="NCBIfam" id="TIGR01616">
    <property type="entry name" value="nitro_assoc"/>
    <property type="match status" value="1"/>
</dbReference>
<keyword evidence="4" id="KW-1185">Reference proteome</keyword>
<accession>A0A8I1KI51</accession>
<evidence type="ECO:0000256" key="1">
    <source>
        <dbReference type="ARBA" id="ARBA00007198"/>
    </source>
</evidence>
<evidence type="ECO:0008006" key="5">
    <source>
        <dbReference type="Google" id="ProtNLM"/>
    </source>
</evidence>
<evidence type="ECO:0000256" key="2">
    <source>
        <dbReference type="PROSITE-ProRule" id="PRU01282"/>
    </source>
</evidence>
<reference evidence="3 4" key="1">
    <citation type="submission" date="2020-12" db="EMBL/GenBank/DDBJ databases">
        <title>Revised draft genomes of Rhodomicrobium vannielii ATCC 17100 and Rhodomicrobium udaipurense JA643.</title>
        <authorList>
            <person name="Conners E.M."/>
            <person name="Davenport E.J."/>
            <person name="Bose A."/>
        </authorList>
    </citation>
    <scope>NUCLEOTIDE SEQUENCE [LARGE SCALE GENOMIC DNA]</scope>
    <source>
        <strain evidence="3 4">JA643</strain>
    </source>
</reference>
<dbReference type="RefSeq" id="WP_037238731.1">
    <property type="nucleotide sequence ID" value="NZ_JAEMUK010000078.1"/>
</dbReference>
<dbReference type="SUPFAM" id="SSF52833">
    <property type="entry name" value="Thioredoxin-like"/>
    <property type="match status" value="1"/>
</dbReference>
<dbReference type="AlphaFoldDB" id="A0A8I1KI51"/>
<evidence type="ECO:0000313" key="4">
    <source>
        <dbReference type="Proteomes" id="UP000623250"/>
    </source>
</evidence>
<name>A0A8I1KI51_9HYPH</name>
<protein>
    <recommendedName>
        <fullName evidence="5">Nitrogenase-associated protein</fullName>
    </recommendedName>
</protein>
<comment type="caution">
    <text evidence="3">The sequence shown here is derived from an EMBL/GenBank/DDBJ whole genome shotgun (WGS) entry which is preliminary data.</text>
</comment>
<dbReference type="EMBL" id="JAEMUK010000078">
    <property type="protein sequence ID" value="MBJ7544375.1"/>
    <property type="molecule type" value="Genomic_DNA"/>
</dbReference>